<keyword evidence="3 5" id="KW-0175">Coiled coil</keyword>
<comment type="function">
    <text evidence="4">Required for assembly of dynein regulatory complex (DRC) and inner dynein arm (IDA) complexes, which are responsible for ciliary beat regulation, thereby playing a central role in motility in cilia and flagella. Probably acts together with CCDC40 to form a molecular ruler that determines the 96 nanometer (nm) repeat length and arrangements of components in cilia and flagella. Not required for outer dynein arm complexes assembly.</text>
</comment>
<sequence length="254" mass="29709">MSVHRRQQEDLEAIKNSDVLVHIADTSYKGHLPARNTHNSALYDDVNEKQKTLSKLQRQSEQLAFELASLEERAIQIKQEKHEMKAILTEKERQLETESHLLKLSENEKRRHIKESVDMKTALAAARERNNKLNATYDRQKQLHDSLIDKGQLDNHMFEAQLHKILDTEQMGAEVKKFQSTDNRTAKELEIHLKRLTQKIFDKQQELEKQSIGQKINQTAIDIAKRDLRNSTKERQKLTEKWEGTFGVLQRKIA</sequence>
<feature type="coiled-coil region" evidence="5">
    <location>
        <begin position="186"/>
        <end position="241"/>
    </location>
</feature>
<evidence type="ECO:0000256" key="2">
    <source>
        <dbReference type="ARBA" id="ARBA00016725"/>
    </source>
</evidence>
<dbReference type="AlphaFoldDB" id="A0A914V015"/>
<name>A0A914V015_9BILA</name>
<dbReference type="GO" id="GO:0060287">
    <property type="term" value="P:epithelial cilium movement involved in determination of left/right asymmetry"/>
    <property type="evidence" value="ECO:0007669"/>
    <property type="project" value="TreeGrafter"/>
</dbReference>
<accession>A0A914V015</accession>
<proteinExistence type="inferred from homology"/>
<feature type="coiled-coil region" evidence="5">
    <location>
        <begin position="39"/>
        <end position="143"/>
    </location>
</feature>
<dbReference type="Proteomes" id="UP000887566">
    <property type="component" value="Unplaced"/>
</dbReference>
<evidence type="ECO:0000256" key="3">
    <source>
        <dbReference type="ARBA" id="ARBA00023054"/>
    </source>
</evidence>
<evidence type="ECO:0000256" key="4">
    <source>
        <dbReference type="ARBA" id="ARBA00045182"/>
    </source>
</evidence>
<dbReference type="PANTHER" id="PTHR18962:SF0">
    <property type="entry name" value="COILED-COIL DOMAIN-CONTAINING PROTEIN 39"/>
    <property type="match status" value="1"/>
</dbReference>
<dbReference type="InterPro" id="IPR033290">
    <property type="entry name" value="CCDC39"/>
</dbReference>
<reference evidence="7" key="1">
    <citation type="submission" date="2022-11" db="UniProtKB">
        <authorList>
            <consortium name="WormBaseParasite"/>
        </authorList>
    </citation>
    <scope>IDENTIFICATION</scope>
</reference>
<dbReference type="PANTHER" id="PTHR18962">
    <property type="entry name" value="COILED-COIL DOMAIN-CONTAINING PROTEIN 39"/>
    <property type="match status" value="1"/>
</dbReference>
<dbReference type="GO" id="GO:0060285">
    <property type="term" value="P:cilium-dependent cell motility"/>
    <property type="evidence" value="ECO:0007669"/>
    <property type="project" value="TreeGrafter"/>
</dbReference>
<evidence type="ECO:0000313" key="7">
    <source>
        <dbReference type="WBParaSite" id="PSAMB.scaffold13508size2235.g35525.t1"/>
    </source>
</evidence>
<dbReference type="GO" id="GO:0005576">
    <property type="term" value="C:extracellular region"/>
    <property type="evidence" value="ECO:0007669"/>
    <property type="project" value="GOC"/>
</dbReference>
<protein>
    <recommendedName>
        <fullName evidence="2">Coiled-coil domain-containing protein 39</fullName>
    </recommendedName>
</protein>
<evidence type="ECO:0000256" key="5">
    <source>
        <dbReference type="SAM" id="Coils"/>
    </source>
</evidence>
<dbReference type="GO" id="GO:0036159">
    <property type="term" value="P:inner dynein arm assembly"/>
    <property type="evidence" value="ECO:0007669"/>
    <property type="project" value="InterPro"/>
</dbReference>
<comment type="similarity">
    <text evidence="1">Belongs to the CCDC39 family.</text>
</comment>
<dbReference type="Pfam" id="PF24161">
    <property type="entry name" value="CCDC39"/>
    <property type="match status" value="1"/>
</dbReference>
<evidence type="ECO:0000313" key="6">
    <source>
        <dbReference type="Proteomes" id="UP000887566"/>
    </source>
</evidence>
<evidence type="ECO:0000256" key="1">
    <source>
        <dbReference type="ARBA" id="ARBA00005805"/>
    </source>
</evidence>
<dbReference type="GO" id="GO:0005930">
    <property type="term" value="C:axoneme"/>
    <property type="evidence" value="ECO:0007669"/>
    <property type="project" value="InterPro"/>
</dbReference>
<organism evidence="6 7">
    <name type="scientific">Plectus sambesii</name>
    <dbReference type="NCBI Taxonomy" id="2011161"/>
    <lineage>
        <taxon>Eukaryota</taxon>
        <taxon>Metazoa</taxon>
        <taxon>Ecdysozoa</taxon>
        <taxon>Nematoda</taxon>
        <taxon>Chromadorea</taxon>
        <taxon>Plectida</taxon>
        <taxon>Plectina</taxon>
        <taxon>Plectoidea</taxon>
        <taxon>Plectidae</taxon>
        <taxon>Plectus</taxon>
    </lineage>
</organism>
<dbReference type="WBParaSite" id="PSAMB.scaffold13508size2235.g35525.t1">
    <property type="protein sequence ID" value="PSAMB.scaffold13508size2235.g35525.t1"/>
    <property type="gene ID" value="PSAMB.scaffold13508size2235.g35525"/>
</dbReference>
<keyword evidence="6" id="KW-1185">Reference proteome</keyword>